<dbReference type="Proteomes" id="UP000012101">
    <property type="component" value="Unassembled WGS sequence"/>
</dbReference>
<dbReference type="EMBL" id="AFJM02000028">
    <property type="protein sequence ID" value="EMM73637.1"/>
    <property type="molecule type" value="Genomic_DNA"/>
</dbReference>
<accession>M6FR77</accession>
<dbReference type="AlphaFoldDB" id="M6FR77"/>
<name>M6FR77_9LEPT</name>
<protein>
    <submittedName>
        <fullName evidence="1">Uncharacterized protein</fullName>
    </submittedName>
</protein>
<comment type="caution">
    <text evidence="1">The sequence shown here is derived from an EMBL/GenBank/DDBJ whole genome shotgun (WGS) entry which is preliminary data.</text>
</comment>
<proteinExistence type="predicted"/>
<sequence>MIQIYSVKNVLWNYIRGNTLLNEIDLQVQSLRLEITFAKRQFYAEIGLSQGCFRIL</sequence>
<gene>
    <name evidence="1" type="ORF">LEP1GSC038_2535</name>
</gene>
<reference evidence="1 2" key="1">
    <citation type="submission" date="2013-01" db="EMBL/GenBank/DDBJ databases">
        <authorList>
            <person name="Harkins D.M."/>
            <person name="Durkin A.S."/>
            <person name="Brinkac L.M."/>
            <person name="Haft D.H."/>
            <person name="Selengut J.D."/>
            <person name="Sanka R."/>
            <person name="DePew J."/>
            <person name="Purushe J."/>
            <person name="Hospenthal D.R."/>
            <person name="Murray C.K."/>
            <person name="Pimentel G."/>
            <person name="Wasfy M."/>
            <person name="Vinetz J.M."/>
            <person name="Sutton G.G."/>
            <person name="Nierman W.C."/>
            <person name="Fouts D.E."/>
        </authorList>
    </citation>
    <scope>NUCLEOTIDE SEQUENCE [LARGE SCALE GENOMIC DNA]</scope>
    <source>
        <strain evidence="1 2">2006001855</strain>
    </source>
</reference>
<evidence type="ECO:0000313" key="2">
    <source>
        <dbReference type="Proteomes" id="UP000012101"/>
    </source>
</evidence>
<evidence type="ECO:0000313" key="1">
    <source>
        <dbReference type="EMBL" id="EMM73637.1"/>
    </source>
</evidence>
<organism evidence="1 2">
    <name type="scientific">Leptospira weilii str. 2006001855</name>
    <dbReference type="NCBI Taxonomy" id="996804"/>
    <lineage>
        <taxon>Bacteria</taxon>
        <taxon>Pseudomonadati</taxon>
        <taxon>Spirochaetota</taxon>
        <taxon>Spirochaetia</taxon>
        <taxon>Leptospirales</taxon>
        <taxon>Leptospiraceae</taxon>
        <taxon>Leptospira</taxon>
    </lineage>
</organism>